<name>A0A7G9YPY9_9EURY</name>
<organism evidence="1">
    <name type="scientific">Candidatus Methanogaster sp. ANME-2c ERB4</name>
    <dbReference type="NCBI Taxonomy" id="2759911"/>
    <lineage>
        <taxon>Archaea</taxon>
        <taxon>Methanobacteriati</taxon>
        <taxon>Methanobacteriota</taxon>
        <taxon>Stenosarchaea group</taxon>
        <taxon>Methanomicrobia</taxon>
        <taxon>Methanosarcinales</taxon>
        <taxon>ANME-2 cluster</taxon>
        <taxon>Candidatus Methanogasteraceae</taxon>
        <taxon>Candidatus Methanogaster</taxon>
    </lineage>
</organism>
<proteinExistence type="predicted"/>
<evidence type="ECO:0000313" key="1">
    <source>
        <dbReference type="EMBL" id="QNO50073.1"/>
    </source>
</evidence>
<protein>
    <submittedName>
        <fullName evidence="1">Uncharacterized protein</fullName>
    </submittedName>
</protein>
<dbReference type="AlphaFoldDB" id="A0A7G9YPY9"/>
<accession>A0A7G9YPY9</accession>
<reference evidence="1" key="1">
    <citation type="submission" date="2020-06" db="EMBL/GenBank/DDBJ databases">
        <title>Unique genomic features of the anaerobic methanotrophic archaea.</title>
        <authorList>
            <person name="Chadwick G.L."/>
            <person name="Skennerton C.T."/>
            <person name="Laso-Perez R."/>
            <person name="Leu A.O."/>
            <person name="Speth D.R."/>
            <person name="Yu H."/>
            <person name="Morgan-Lang C."/>
            <person name="Hatzenpichler R."/>
            <person name="Goudeau D."/>
            <person name="Malmstrom R."/>
            <person name="Brazelton W.J."/>
            <person name="Woyke T."/>
            <person name="Hallam S.J."/>
            <person name="Tyson G.W."/>
            <person name="Wegener G."/>
            <person name="Boetius A."/>
            <person name="Orphan V."/>
        </authorList>
    </citation>
    <scope>NUCLEOTIDE SEQUENCE</scope>
</reference>
<gene>
    <name evidence="1" type="ORF">NEPELPOK_00024</name>
</gene>
<dbReference type="EMBL" id="MT631404">
    <property type="protein sequence ID" value="QNO50073.1"/>
    <property type="molecule type" value="Genomic_DNA"/>
</dbReference>
<sequence length="38" mass="4534">MRMNIEIRRPECHRNELLPEYRKGYEMLDCEAAPKAAV</sequence>